<dbReference type="InterPro" id="IPR029061">
    <property type="entry name" value="THDP-binding"/>
</dbReference>
<comment type="similarity">
    <text evidence="2">Belongs to the transketolase family.</text>
</comment>
<evidence type="ECO:0000256" key="1">
    <source>
        <dbReference type="ARBA" id="ARBA00001964"/>
    </source>
</evidence>
<evidence type="ECO:0000259" key="4">
    <source>
        <dbReference type="Pfam" id="PF00456"/>
    </source>
</evidence>
<comment type="cofactor">
    <cofactor evidence="1">
        <name>thiamine diphosphate</name>
        <dbReference type="ChEBI" id="CHEBI:58937"/>
    </cofactor>
</comment>
<feature type="domain" description="Transketolase N-terminal" evidence="4">
    <location>
        <begin position="36"/>
        <end position="297"/>
    </location>
</feature>
<dbReference type="AlphaFoldDB" id="A0A2T4UNT8"/>
<dbReference type="GO" id="GO:0000287">
    <property type="term" value="F:magnesium ion binding"/>
    <property type="evidence" value="ECO:0007669"/>
    <property type="project" value="UniProtKB-ARBA"/>
</dbReference>
<proteinExistence type="inferred from homology"/>
<dbReference type="PANTHER" id="PTHR47514">
    <property type="entry name" value="TRANSKETOLASE N-TERMINAL SECTION-RELATED"/>
    <property type="match status" value="1"/>
</dbReference>
<evidence type="ECO:0000313" key="6">
    <source>
        <dbReference type="Proteomes" id="UP000241085"/>
    </source>
</evidence>
<dbReference type="Gene3D" id="3.40.50.970">
    <property type="match status" value="1"/>
</dbReference>
<sequence length="306" mass="33152">MTSLPDTVTSEAPDTATALAEPMTALERVRRIDDAAYRIRHHILDMGEVQGQGYVGQGLGAADLLATVYTDQLRYRAEDPEWDDRDRFLLSTGHYAIGHYAALAEVGIIAVDELVTYGSDDSRLPMSGMATYTPGMEISGGSLGHGLGVAVGMALGLRLRGNNARVINFLSDGEIDEGSTWEAAMSAHHHQLGSIIATVDVNALQADGKTDTVLRTEPLVAKWEAFGWFAQRVDGNDTTALQSAFEEASRRSSPIGVPAVILCDTRVGRGVPLLENREKAHFMRIDENEWQICRDQLTAAREGNAA</sequence>
<gene>
    <name evidence="5" type="ORF">C1I63_18285</name>
</gene>
<dbReference type="PANTHER" id="PTHR47514:SF1">
    <property type="entry name" value="TRANSKETOLASE N-TERMINAL SECTION-RELATED"/>
    <property type="match status" value="1"/>
</dbReference>
<keyword evidence="6" id="KW-1185">Reference proteome</keyword>
<dbReference type="Pfam" id="PF00456">
    <property type="entry name" value="Transketolase_N"/>
    <property type="match status" value="1"/>
</dbReference>
<evidence type="ECO:0000313" key="5">
    <source>
        <dbReference type="EMBL" id="PTL71195.1"/>
    </source>
</evidence>
<organism evidence="5 6">
    <name type="scientific">Rathayibacter caricis DSM 15933</name>
    <dbReference type="NCBI Taxonomy" id="1328867"/>
    <lineage>
        <taxon>Bacteria</taxon>
        <taxon>Bacillati</taxon>
        <taxon>Actinomycetota</taxon>
        <taxon>Actinomycetes</taxon>
        <taxon>Micrococcales</taxon>
        <taxon>Microbacteriaceae</taxon>
        <taxon>Rathayibacter</taxon>
    </lineage>
</organism>
<dbReference type="InterPro" id="IPR005474">
    <property type="entry name" value="Transketolase_N"/>
</dbReference>
<dbReference type="SUPFAM" id="SSF52518">
    <property type="entry name" value="Thiamin diphosphate-binding fold (THDP-binding)"/>
    <property type="match status" value="1"/>
</dbReference>
<evidence type="ECO:0000256" key="2">
    <source>
        <dbReference type="ARBA" id="ARBA00007131"/>
    </source>
</evidence>
<dbReference type="RefSeq" id="WP_107576003.1">
    <property type="nucleotide sequence ID" value="NZ_PZPL01000002.1"/>
</dbReference>
<comment type="caution">
    <text evidence="5">The sequence shown here is derived from an EMBL/GenBank/DDBJ whole genome shotgun (WGS) entry which is preliminary data.</text>
</comment>
<accession>A0A2T4UNT8</accession>
<dbReference type="EMBL" id="PZPL01000002">
    <property type="protein sequence ID" value="PTL71195.1"/>
    <property type="molecule type" value="Genomic_DNA"/>
</dbReference>
<dbReference type="CDD" id="cd02012">
    <property type="entry name" value="TPP_TK"/>
    <property type="match status" value="1"/>
</dbReference>
<reference evidence="5 6" key="1">
    <citation type="submission" date="2018-03" db="EMBL/GenBank/DDBJ databases">
        <title>Bacteriophage NCPPB3778 and a type I-E CRISPR drive the evolution of the US Biological Select Agent, Rathayibacter toxicus.</title>
        <authorList>
            <person name="Davis E.W.II."/>
            <person name="Tabima J.F."/>
            <person name="Weisberg A.J."/>
            <person name="Dantas Lopes L."/>
            <person name="Wiseman M.S."/>
            <person name="Wiseman M.S."/>
            <person name="Pupko T."/>
            <person name="Belcher M.S."/>
            <person name="Sechler A.J."/>
            <person name="Tancos M.A."/>
            <person name="Schroeder B.K."/>
            <person name="Murray T.D."/>
            <person name="Luster D.G."/>
            <person name="Schneider W.L."/>
            <person name="Rogers E."/>
            <person name="Andreote F.D."/>
            <person name="Grunwald N.J."/>
            <person name="Putnam M.L."/>
            <person name="Chang J.H."/>
        </authorList>
    </citation>
    <scope>NUCLEOTIDE SEQUENCE [LARGE SCALE GENOMIC DNA]</scope>
    <source>
        <strain evidence="5 6">DSM 15933</strain>
    </source>
</reference>
<dbReference type="Proteomes" id="UP000241085">
    <property type="component" value="Unassembled WGS sequence"/>
</dbReference>
<keyword evidence="3" id="KW-0786">Thiamine pyrophosphate</keyword>
<protein>
    <submittedName>
        <fullName evidence="5">Transketolase</fullName>
    </submittedName>
</protein>
<evidence type="ECO:0000256" key="3">
    <source>
        <dbReference type="ARBA" id="ARBA00023052"/>
    </source>
</evidence>
<name>A0A2T4UNT8_9MICO</name>